<dbReference type="Proteomes" id="UP000180166">
    <property type="component" value="Chromosome"/>
</dbReference>
<organism evidence="3 4">
    <name type="scientific">Nocardia seriolae</name>
    <dbReference type="NCBI Taxonomy" id="37332"/>
    <lineage>
        <taxon>Bacteria</taxon>
        <taxon>Bacillati</taxon>
        <taxon>Actinomycetota</taxon>
        <taxon>Actinomycetes</taxon>
        <taxon>Mycobacteriales</taxon>
        <taxon>Nocardiaceae</taxon>
        <taxon>Nocardia</taxon>
    </lineage>
</organism>
<feature type="transmembrane region" description="Helical" evidence="1">
    <location>
        <begin position="57"/>
        <end position="77"/>
    </location>
</feature>
<keyword evidence="4" id="KW-1185">Reference proteome</keyword>
<keyword evidence="1" id="KW-1133">Transmembrane helix</keyword>
<dbReference type="EMBL" id="BBYQ01000046">
    <property type="protein sequence ID" value="GAP28933.1"/>
    <property type="molecule type" value="Genomic_DNA"/>
</dbReference>
<feature type="transmembrane region" description="Helical" evidence="1">
    <location>
        <begin position="6"/>
        <end position="30"/>
    </location>
</feature>
<evidence type="ECO:0000313" key="4">
    <source>
        <dbReference type="Proteomes" id="UP000037179"/>
    </source>
</evidence>
<dbReference type="OrthoDB" id="582955at2"/>
<reference evidence="4" key="1">
    <citation type="submission" date="2015-07" db="EMBL/GenBank/DDBJ databases">
        <title>Nocardia seriolae U-1 whole genome shotgun sequence.</title>
        <authorList>
            <person name="Imajoh M."/>
            <person name="Fukumoto Y."/>
            <person name="Sukeda M."/>
            <person name="Yamane J."/>
            <person name="Yamasaki K."/>
            <person name="Shimizu M."/>
            <person name="Ohnishi K."/>
            <person name="Oshima S."/>
        </authorList>
    </citation>
    <scope>NUCLEOTIDE SEQUENCE [LARGE SCALE GENOMIC DNA]</scope>
    <source>
        <strain evidence="4">U-1</strain>
    </source>
</reference>
<reference evidence="2 5" key="3">
    <citation type="submission" date="2016-10" db="EMBL/GenBank/DDBJ databases">
        <title>Genome sequence of Nocardia seriolae strain EM150506, isolated from Anguila japonica.</title>
        <authorList>
            <person name="Han H.-J."/>
        </authorList>
    </citation>
    <scope>NUCLEOTIDE SEQUENCE [LARGE SCALE GENOMIC DNA]</scope>
    <source>
        <strain evidence="2 5">EM150506</strain>
    </source>
</reference>
<keyword evidence="1" id="KW-0472">Membrane</keyword>
<accession>A0A0B8NEB4</accession>
<proteinExistence type="predicted"/>
<dbReference type="RefSeq" id="WP_033087849.1">
    <property type="nucleotide sequence ID" value="NZ_AP017900.1"/>
</dbReference>
<dbReference type="EMBL" id="CP017839">
    <property type="protein sequence ID" value="APA97712.1"/>
    <property type="molecule type" value="Genomic_DNA"/>
</dbReference>
<dbReference type="AlphaFoldDB" id="A0A0B8NEB4"/>
<evidence type="ECO:0000313" key="5">
    <source>
        <dbReference type="Proteomes" id="UP000180166"/>
    </source>
</evidence>
<evidence type="ECO:0000256" key="1">
    <source>
        <dbReference type="SAM" id="Phobius"/>
    </source>
</evidence>
<dbReference type="Proteomes" id="UP000037179">
    <property type="component" value="Unassembled WGS sequence"/>
</dbReference>
<feature type="transmembrane region" description="Helical" evidence="1">
    <location>
        <begin position="83"/>
        <end position="102"/>
    </location>
</feature>
<sequence>MEVLFQSAIGISILTTAVVYGTDFFCALVLRSAFARLDDRALAAVTGRIHEVADKRMPIPGAAGVFAAVVATGIAFLDGRAAAGFLAALAVAALAVWLGIYARISAPVNKELTAAVIADRVPADVREMQRTWDSVIVVRVILQGIALVALFLAALSM</sequence>
<dbReference type="KEGG" id="nsr:NS506_03662"/>
<evidence type="ECO:0000313" key="2">
    <source>
        <dbReference type="EMBL" id="APA97712.1"/>
    </source>
</evidence>
<evidence type="ECO:0000313" key="3">
    <source>
        <dbReference type="EMBL" id="GAP28933.1"/>
    </source>
</evidence>
<feature type="transmembrane region" description="Helical" evidence="1">
    <location>
        <begin position="136"/>
        <end position="155"/>
    </location>
</feature>
<protein>
    <submittedName>
        <fullName evidence="3">Uncharacterized protein</fullName>
    </submittedName>
</protein>
<dbReference type="GeneID" id="93375744"/>
<keyword evidence="1" id="KW-0812">Transmembrane</keyword>
<reference evidence="3 4" key="2">
    <citation type="journal article" date="2016" name="Genome Announc.">
        <title>Draft Genome Sequence of Erythromycin- and Oxytetracycline-Sensitive Nocardia seriolae Strain U-1 (NBRC 110359).</title>
        <authorList>
            <person name="Imajoh M."/>
            <person name="Sukeda M."/>
            <person name="Shimizu M."/>
            <person name="Yamane J."/>
            <person name="Ohnishi K."/>
            <person name="Oshima S."/>
        </authorList>
    </citation>
    <scope>NUCLEOTIDE SEQUENCE [LARGE SCALE GENOMIC DNA]</scope>
    <source>
        <strain evidence="3 4">U-1</strain>
    </source>
</reference>
<gene>
    <name evidence="2" type="ORF">NS506_03662</name>
    <name evidence="3" type="ORF">NSK11_contig00046-0018</name>
</gene>
<name>A0A0B8NEB4_9NOCA</name>